<dbReference type="GO" id="GO:0005524">
    <property type="term" value="F:ATP binding"/>
    <property type="evidence" value="ECO:0007669"/>
    <property type="project" value="UniProtKB-UniRule"/>
</dbReference>
<dbReference type="InterPro" id="IPR032875">
    <property type="entry name" value="Succ_CoA_lig_flav_dom"/>
</dbReference>
<feature type="domain" description="ATP-grasp" evidence="6">
    <location>
        <begin position="496"/>
        <end position="532"/>
    </location>
</feature>
<dbReference type="PANTHER" id="PTHR43334:SF1">
    <property type="entry name" value="3-HYDROXYPROPIONATE--COA LIGASE [ADP-FORMING]"/>
    <property type="match status" value="1"/>
</dbReference>
<dbReference type="RefSeq" id="WP_126863095.1">
    <property type="nucleotide sequence ID" value="NZ_JAUSTX010000003.1"/>
</dbReference>
<dbReference type="PROSITE" id="PS50975">
    <property type="entry name" value="ATP_GRASP"/>
    <property type="match status" value="1"/>
</dbReference>
<dbReference type="InterPro" id="IPR003781">
    <property type="entry name" value="CoA-bd"/>
</dbReference>
<dbReference type="OrthoDB" id="9807426at2"/>
<dbReference type="SUPFAM" id="SSF56059">
    <property type="entry name" value="Glutathione synthetase ATP-binding domain-like"/>
    <property type="match status" value="1"/>
</dbReference>
<dbReference type="Pfam" id="PF13380">
    <property type="entry name" value="CoA_binding_2"/>
    <property type="match status" value="1"/>
</dbReference>
<dbReference type="GO" id="GO:0043758">
    <property type="term" value="F:acetate-CoA ligase (ADP-forming) activity"/>
    <property type="evidence" value="ECO:0007669"/>
    <property type="project" value="InterPro"/>
</dbReference>
<dbReference type="SUPFAM" id="SSF51735">
    <property type="entry name" value="NAD(P)-binding Rossmann-fold domains"/>
    <property type="match status" value="1"/>
</dbReference>
<keyword evidence="8" id="KW-1185">Reference proteome</keyword>
<dbReference type="Gene3D" id="3.30.470.20">
    <property type="entry name" value="ATP-grasp fold, B domain"/>
    <property type="match status" value="1"/>
</dbReference>
<dbReference type="EMBL" id="RYZZ01000001">
    <property type="protein sequence ID" value="RUQ32804.1"/>
    <property type="molecule type" value="Genomic_DNA"/>
</dbReference>
<dbReference type="Proteomes" id="UP000267430">
    <property type="component" value="Unassembled WGS sequence"/>
</dbReference>
<dbReference type="Gene3D" id="3.40.50.261">
    <property type="entry name" value="Succinyl-CoA synthetase domains"/>
    <property type="match status" value="2"/>
</dbReference>
<gene>
    <name evidence="7" type="ORF">ELQ35_01590</name>
</gene>
<evidence type="ECO:0000256" key="1">
    <source>
        <dbReference type="ARBA" id="ARBA00022598"/>
    </source>
</evidence>
<dbReference type="InterPro" id="IPR011761">
    <property type="entry name" value="ATP-grasp"/>
</dbReference>
<keyword evidence="1" id="KW-0436">Ligase</keyword>
<dbReference type="FunFam" id="3.30.1490.20:FF:000020">
    <property type="entry name" value="Protein lysine acetyltransferase"/>
    <property type="match status" value="1"/>
</dbReference>
<evidence type="ECO:0000256" key="3">
    <source>
        <dbReference type="ARBA" id="ARBA00022840"/>
    </source>
</evidence>
<dbReference type="AlphaFoldDB" id="A0A433HX54"/>
<evidence type="ECO:0000256" key="4">
    <source>
        <dbReference type="ARBA" id="ARBA00060888"/>
    </source>
</evidence>
<dbReference type="InterPro" id="IPR043938">
    <property type="entry name" value="Ligase_CoA_dom"/>
</dbReference>
<dbReference type="Gene3D" id="3.40.50.720">
    <property type="entry name" value="NAD(P)-binding Rossmann-like Domain"/>
    <property type="match status" value="1"/>
</dbReference>
<evidence type="ECO:0000259" key="6">
    <source>
        <dbReference type="PROSITE" id="PS50975"/>
    </source>
</evidence>
<accession>A0A433HX54</accession>
<protein>
    <submittedName>
        <fullName evidence="7">CoA-binding protein</fullName>
    </submittedName>
</protein>
<dbReference type="SUPFAM" id="SSF52210">
    <property type="entry name" value="Succinyl-CoA synthetase domains"/>
    <property type="match status" value="2"/>
</dbReference>
<evidence type="ECO:0000313" key="7">
    <source>
        <dbReference type="EMBL" id="RUQ32804.1"/>
    </source>
</evidence>
<dbReference type="GO" id="GO:0046872">
    <property type="term" value="F:metal ion binding"/>
    <property type="evidence" value="ECO:0007669"/>
    <property type="project" value="InterPro"/>
</dbReference>
<dbReference type="InterPro" id="IPR016102">
    <property type="entry name" value="Succinyl-CoA_synth-like"/>
</dbReference>
<evidence type="ECO:0000256" key="5">
    <source>
        <dbReference type="PROSITE-ProRule" id="PRU00409"/>
    </source>
</evidence>
<dbReference type="InterPro" id="IPR036291">
    <property type="entry name" value="NAD(P)-bd_dom_sf"/>
</dbReference>
<evidence type="ECO:0000313" key="8">
    <source>
        <dbReference type="Proteomes" id="UP000267430"/>
    </source>
</evidence>
<sequence length="719" mass="78340">MENDGIKALLDPKSIAVVGASNDPLKIGGRPIEYLKRYGYKGKIYPINPNYPEIQSIASHASIFDVEDEIDLVIIAIPSQYVIETLHGCGKKKVKAAIIFSSGYAELGEDGRRAQEEISDIAKLYGMRIVGPNCQGVANLKSHSVASFSTSLAKGELYNGSSAIISQSGGISGMLYNIHKAFGWGAKYWIGTGNEADVHVPELMNYIIDDPDVKVLQVYMEDVKDGASLINAAKKARKLNKPILALKSGRTVEGSKAASSHTGALATEDIVIDAVFDNYGIIRVDSVVELGVFPQVFELEKKPSGKNVAIITNSGGLGVMMVDKCKELGLNLAIFSEETKHRLSQFLPTFSSVDNPVDVTTQIFFDHDLFSKILPILMEDSNVDSILLGLGIGEGYDISKMIIDLSEAQKQGNAIIALTLIDSTGVGCDKGVIETISKNGVPAFEDPNLCIKAVAKFIEYHLELSSYFDEEAECEQLNYDINLTNATDFLNEYDSKLLLKKWNFPISQEILCKTEEEACQAGKSIGYPVVLKISSPFIQHKTEIGGVKLNVQNEGHLIKAYHEILTNVQRFVSVDLVDGILVQEMVIDQGYEISLGLKRDPAFGPIIMVASGGIYIEILKDIQLLVPPFNFARAKKAVNSLKMSPLLHGARGKAALDVDALCNTIMSFSRLAQVAEIEEADLNPVLVLENGKGVKIVDSLIKIKNQEGENKNELGQFTS</sequence>
<organism evidence="7 8">
    <name type="scientific">Peribacillus cavernae</name>
    <dbReference type="NCBI Taxonomy" id="1674310"/>
    <lineage>
        <taxon>Bacteria</taxon>
        <taxon>Bacillati</taxon>
        <taxon>Bacillota</taxon>
        <taxon>Bacilli</taxon>
        <taxon>Bacillales</taxon>
        <taxon>Bacillaceae</taxon>
        <taxon>Peribacillus</taxon>
    </lineage>
</organism>
<dbReference type="InterPro" id="IPR013815">
    <property type="entry name" value="ATP_grasp_subdomain_1"/>
</dbReference>
<dbReference type="Gene3D" id="3.30.1490.20">
    <property type="entry name" value="ATP-grasp fold, A domain"/>
    <property type="match status" value="1"/>
</dbReference>
<proteinExistence type="inferred from homology"/>
<dbReference type="SMART" id="SM00881">
    <property type="entry name" value="CoA_binding"/>
    <property type="match status" value="1"/>
</dbReference>
<dbReference type="Pfam" id="PF19045">
    <property type="entry name" value="Ligase_CoA_2"/>
    <property type="match status" value="1"/>
</dbReference>
<name>A0A433HX54_9BACI</name>
<reference evidence="7 8" key="1">
    <citation type="submission" date="2018-12" db="EMBL/GenBank/DDBJ databases">
        <title>Bacillus chawlae sp. nov., Bacillus glennii sp. nov., and Bacillus saganii sp. nov. Isolated from the Vehicle Assembly Building at Kennedy Space Center where the Viking Spacecraft were Assembled.</title>
        <authorList>
            <person name="Seuylemezian A."/>
            <person name="Vaishampayan P."/>
        </authorList>
    </citation>
    <scope>NUCLEOTIDE SEQUENCE [LARGE SCALE GENOMIC DNA]</scope>
    <source>
        <strain evidence="7 8">L5</strain>
    </source>
</reference>
<evidence type="ECO:0000256" key="2">
    <source>
        <dbReference type="ARBA" id="ARBA00022741"/>
    </source>
</evidence>
<dbReference type="InterPro" id="IPR051538">
    <property type="entry name" value="Acyl-CoA_Synth/Transferase"/>
</dbReference>
<comment type="caution">
    <text evidence="7">The sequence shown here is derived from an EMBL/GenBank/DDBJ whole genome shotgun (WGS) entry which is preliminary data.</text>
</comment>
<comment type="similarity">
    <text evidence="4">In the N-terminal section; belongs to the acetate CoA ligase alpha subunit family.</text>
</comment>
<keyword evidence="2 5" id="KW-0547">Nucleotide-binding</keyword>
<dbReference type="Pfam" id="PF13549">
    <property type="entry name" value="ATP-grasp_5"/>
    <property type="match status" value="1"/>
</dbReference>
<keyword evidence="3 5" id="KW-0067">ATP-binding</keyword>
<dbReference type="Pfam" id="PF13607">
    <property type="entry name" value="Succ_CoA_lig"/>
    <property type="match status" value="1"/>
</dbReference>
<dbReference type="PANTHER" id="PTHR43334">
    <property type="entry name" value="ACETATE--COA LIGASE [ADP-FORMING]"/>
    <property type="match status" value="1"/>
</dbReference>